<feature type="transmembrane region" description="Helical" evidence="1">
    <location>
        <begin position="151"/>
        <end position="173"/>
    </location>
</feature>
<protein>
    <submittedName>
        <fullName evidence="2">HAAS signaling domain-containing protein</fullName>
    </submittedName>
</protein>
<reference evidence="2 3" key="1">
    <citation type="submission" date="2024-11" db="EMBL/GenBank/DDBJ databases">
        <authorList>
            <person name="Heng Y.C."/>
            <person name="Lim A.C.H."/>
            <person name="Lee J.K.Y."/>
            <person name="Kittelmann S."/>
        </authorList>
    </citation>
    <scope>NUCLEOTIDE SEQUENCE [LARGE SCALE GENOMIC DNA]</scope>
    <source>
        <strain evidence="2 3">WILCCON 0114</strain>
    </source>
</reference>
<gene>
    <name evidence="2" type="ORF">ACJDT4_04205</name>
</gene>
<feature type="transmembrane region" description="Helical" evidence="1">
    <location>
        <begin position="106"/>
        <end position="136"/>
    </location>
</feature>
<feature type="transmembrane region" description="Helical" evidence="1">
    <location>
        <begin position="80"/>
        <end position="99"/>
    </location>
</feature>
<keyword evidence="1" id="KW-1133">Transmembrane helix</keyword>
<evidence type="ECO:0000313" key="2">
    <source>
        <dbReference type="EMBL" id="MFL0249615.1"/>
    </source>
</evidence>
<dbReference type="EMBL" id="JBJIAA010000003">
    <property type="protein sequence ID" value="MFL0249615.1"/>
    <property type="molecule type" value="Genomic_DNA"/>
</dbReference>
<dbReference type="Pfam" id="PF22564">
    <property type="entry name" value="HAAS"/>
    <property type="match status" value="1"/>
</dbReference>
<keyword evidence="1" id="KW-0812">Transmembrane</keyword>
<name>A0ABW8TCD3_9CLOT</name>
<organism evidence="2 3">
    <name type="scientific">Clostridium neuense</name>
    <dbReference type="NCBI Taxonomy" id="1728934"/>
    <lineage>
        <taxon>Bacteria</taxon>
        <taxon>Bacillati</taxon>
        <taxon>Bacillota</taxon>
        <taxon>Clostridia</taxon>
        <taxon>Eubacteriales</taxon>
        <taxon>Clostridiaceae</taxon>
        <taxon>Clostridium</taxon>
    </lineage>
</organism>
<keyword evidence="3" id="KW-1185">Reference proteome</keyword>
<sequence length="194" mass="21342">MSKKEEFMDALRHYLSDFGDGEREEILYDYEEHFRIGMESGKTEDELIKELGSPRDIAAQYRNTDDNVINNSKVNSGQSSIGSIGIFIALAFFNLVFVLGPYLGIVCALIGMCFGAIGVLVGGIATIACIIIRPIFPGLVSIPNGIPEISIFFVGIGTTALGILFCIGMFYLVKFFMGITVKYVKWNIKTIKGE</sequence>
<comment type="caution">
    <text evidence="2">The sequence shown here is derived from an EMBL/GenBank/DDBJ whole genome shotgun (WGS) entry which is preliminary data.</text>
</comment>
<proteinExistence type="predicted"/>
<accession>A0ABW8TCD3</accession>
<keyword evidence="1" id="KW-0472">Membrane</keyword>
<dbReference type="RefSeq" id="WP_406786284.1">
    <property type="nucleotide sequence ID" value="NZ_JBJIAA010000003.1"/>
</dbReference>
<dbReference type="Proteomes" id="UP001623592">
    <property type="component" value="Unassembled WGS sequence"/>
</dbReference>
<evidence type="ECO:0000313" key="3">
    <source>
        <dbReference type="Proteomes" id="UP001623592"/>
    </source>
</evidence>
<evidence type="ECO:0000256" key="1">
    <source>
        <dbReference type="SAM" id="Phobius"/>
    </source>
</evidence>